<proteinExistence type="predicted"/>
<dbReference type="PANTHER" id="PTHR34222:SF99">
    <property type="entry name" value="PROTEIN, PUTATIVE-RELATED"/>
    <property type="match status" value="1"/>
</dbReference>
<reference evidence="3" key="1">
    <citation type="submission" date="2020-06" db="EMBL/GenBank/DDBJ databases">
        <authorList>
            <person name="Li T."/>
            <person name="Hu X."/>
            <person name="Zhang T."/>
            <person name="Song X."/>
            <person name="Zhang H."/>
            <person name="Dai N."/>
            <person name="Sheng W."/>
            <person name="Hou X."/>
            <person name="Wei L."/>
        </authorList>
    </citation>
    <scope>NUCLEOTIDE SEQUENCE</scope>
    <source>
        <strain evidence="3">KEN8</strain>
        <tissue evidence="3">Leaf</tissue>
    </source>
</reference>
<dbReference type="PANTHER" id="PTHR34222">
    <property type="entry name" value="GAG_PRE-INTEGRS DOMAIN-CONTAINING PROTEIN"/>
    <property type="match status" value="1"/>
</dbReference>
<dbReference type="EMBL" id="JACGWM010000708">
    <property type="protein sequence ID" value="KAL0300138.1"/>
    <property type="molecule type" value="Genomic_DNA"/>
</dbReference>
<gene>
    <name evidence="3" type="ORF">Scaly_3057700</name>
</gene>
<feature type="region of interest" description="Disordered" evidence="1">
    <location>
        <begin position="1"/>
        <end position="52"/>
    </location>
</feature>
<evidence type="ECO:0000259" key="2">
    <source>
        <dbReference type="Pfam" id="PF22936"/>
    </source>
</evidence>
<feature type="domain" description="Retrovirus-related Pol polyprotein from transposon TNT 1-94-like beta-barrel" evidence="2">
    <location>
        <begin position="255"/>
        <end position="322"/>
    </location>
</feature>
<sequence length="322" mass="36237">MAEVAMMGRRKQEQGEKRKGEEGKKKERRRGRRKEEDEGGRGSSDGGGCCGGNPVMVAAAPWSLHTWSSSLITQVTTQEGVSMAENFAIAGERQGAERRILPEILQLHGSNHPGMILGTENVALHAKAEHKREFKGIVRKKPFEDKRNHYCDYCEKTGHTRDTCFKLHGTPDWYKELTEQRRKQPTIRGFMVDSTERKIAGGQPEITDHSLLQGLMKLLKGSIQQDEQVNFAQTDDFVGEQYAFVSHEQSAIDFWIVDTGATNHMCANPQLLHDILPLSYPIFIHPPNGSKQQVTHSGNLCLHENLTLTNVFLVPTFKHNLL</sequence>
<organism evidence="3">
    <name type="scientific">Sesamum calycinum</name>
    <dbReference type="NCBI Taxonomy" id="2727403"/>
    <lineage>
        <taxon>Eukaryota</taxon>
        <taxon>Viridiplantae</taxon>
        <taxon>Streptophyta</taxon>
        <taxon>Embryophyta</taxon>
        <taxon>Tracheophyta</taxon>
        <taxon>Spermatophyta</taxon>
        <taxon>Magnoliopsida</taxon>
        <taxon>eudicotyledons</taxon>
        <taxon>Gunneridae</taxon>
        <taxon>Pentapetalae</taxon>
        <taxon>asterids</taxon>
        <taxon>lamiids</taxon>
        <taxon>Lamiales</taxon>
        <taxon>Pedaliaceae</taxon>
        <taxon>Sesamum</taxon>
    </lineage>
</organism>
<reference evidence="3" key="2">
    <citation type="journal article" date="2024" name="Plant">
        <title>Genomic evolution and insights into agronomic trait innovations of Sesamum species.</title>
        <authorList>
            <person name="Miao H."/>
            <person name="Wang L."/>
            <person name="Qu L."/>
            <person name="Liu H."/>
            <person name="Sun Y."/>
            <person name="Le M."/>
            <person name="Wang Q."/>
            <person name="Wei S."/>
            <person name="Zheng Y."/>
            <person name="Lin W."/>
            <person name="Duan Y."/>
            <person name="Cao H."/>
            <person name="Xiong S."/>
            <person name="Wang X."/>
            <person name="Wei L."/>
            <person name="Li C."/>
            <person name="Ma Q."/>
            <person name="Ju M."/>
            <person name="Zhao R."/>
            <person name="Li G."/>
            <person name="Mu C."/>
            <person name="Tian Q."/>
            <person name="Mei H."/>
            <person name="Zhang T."/>
            <person name="Gao T."/>
            <person name="Zhang H."/>
        </authorList>
    </citation>
    <scope>NUCLEOTIDE SEQUENCE</scope>
    <source>
        <strain evidence="3">KEN8</strain>
    </source>
</reference>
<dbReference type="AlphaFoldDB" id="A0AAW2K1C9"/>
<comment type="caution">
    <text evidence="3">The sequence shown here is derived from an EMBL/GenBank/DDBJ whole genome shotgun (WGS) entry which is preliminary data.</text>
</comment>
<evidence type="ECO:0000256" key="1">
    <source>
        <dbReference type="SAM" id="MobiDB-lite"/>
    </source>
</evidence>
<feature type="compositionally biased region" description="Basic and acidic residues" evidence="1">
    <location>
        <begin position="10"/>
        <end position="25"/>
    </location>
</feature>
<protein>
    <recommendedName>
        <fullName evidence="2">Retrovirus-related Pol polyprotein from transposon TNT 1-94-like beta-barrel domain-containing protein</fullName>
    </recommendedName>
</protein>
<feature type="compositionally biased region" description="Gly residues" evidence="1">
    <location>
        <begin position="41"/>
        <end position="51"/>
    </location>
</feature>
<accession>A0AAW2K1C9</accession>
<evidence type="ECO:0000313" key="3">
    <source>
        <dbReference type="EMBL" id="KAL0300138.1"/>
    </source>
</evidence>
<name>A0AAW2K1C9_9LAMI</name>
<dbReference type="InterPro" id="IPR054722">
    <property type="entry name" value="PolX-like_BBD"/>
</dbReference>
<dbReference type="Pfam" id="PF22936">
    <property type="entry name" value="Pol_BBD"/>
    <property type="match status" value="1"/>
</dbReference>